<reference evidence="1 2" key="1">
    <citation type="submission" date="2018-04" db="EMBL/GenBank/DDBJ databases">
        <authorList>
            <person name="Vogel A."/>
        </authorList>
    </citation>
    <scope>NUCLEOTIDE SEQUENCE [LARGE SCALE GENOMIC DNA]</scope>
</reference>
<keyword evidence="2" id="KW-1185">Reference proteome</keyword>
<dbReference type="Proteomes" id="UP000595140">
    <property type="component" value="Unassembled WGS sequence"/>
</dbReference>
<protein>
    <submittedName>
        <fullName evidence="1">Uncharacterized protein</fullName>
    </submittedName>
</protein>
<proteinExistence type="predicted"/>
<gene>
    <name evidence="1" type="ORF">CCAM_LOCUS23849</name>
</gene>
<sequence>MGLTFEPGNDDMPNAAAISLVPHSCNNSNATTTHLKYMAGIGMLTTCTGRVISGRGVDCLGYPYLPRVGFHFEPVHGFYTAALQGWILGG</sequence>
<evidence type="ECO:0000313" key="1">
    <source>
        <dbReference type="EMBL" id="VFQ82073.1"/>
    </source>
</evidence>
<accession>A0A484LZS0</accession>
<name>A0A484LZS0_9ASTE</name>
<organism evidence="1 2">
    <name type="scientific">Cuscuta campestris</name>
    <dbReference type="NCBI Taxonomy" id="132261"/>
    <lineage>
        <taxon>Eukaryota</taxon>
        <taxon>Viridiplantae</taxon>
        <taxon>Streptophyta</taxon>
        <taxon>Embryophyta</taxon>
        <taxon>Tracheophyta</taxon>
        <taxon>Spermatophyta</taxon>
        <taxon>Magnoliopsida</taxon>
        <taxon>eudicotyledons</taxon>
        <taxon>Gunneridae</taxon>
        <taxon>Pentapetalae</taxon>
        <taxon>asterids</taxon>
        <taxon>lamiids</taxon>
        <taxon>Solanales</taxon>
        <taxon>Convolvulaceae</taxon>
        <taxon>Cuscuteae</taxon>
        <taxon>Cuscuta</taxon>
        <taxon>Cuscuta subgen. Grammica</taxon>
        <taxon>Cuscuta sect. Cleistogrammica</taxon>
    </lineage>
</organism>
<dbReference type="AlphaFoldDB" id="A0A484LZS0"/>
<dbReference type="EMBL" id="OOIL02002298">
    <property type="protein sequence ID" value="VFQ82073.1"/>
    <property type="molecule type" value="Genomic_DNA"/>
</dbReference>
<evidence type="ECO:0000313" key="2">
    <source>
        <dbReference type="Proteomes" id="UP000595140"/>
    </source>
</evidence>